<sequence length="83" mass="9025">MASTDNTATASTVIDTAVAEIPPRTEVTRTLNMLKLSVSELYTDAARRSPYFSKSKQEATAKLTSALKVIEDFSNKLDSIKKG</sequence>
<reference evidence="1 2" key="1">
    <citation type="submission" date="2016-08" db="EMBL/GenBank/DDBJ databases">
        <title>Genome sequence of Clavibacter michiganensis subsp. michiganensis strain CASJ007.</title>
        <authorList>
            <person name="Thapa S.P."/>
            <person name="Coaker G."/>
        </authorList>
    </citation>
    <scope>NUCLEOTIDE SEQUENCE [LARGE SCALE GENOMIC DNA]</scope>
    <source>
        <strain evidence="1">CASJ007</strain>
    </source>
</reference>
<evidence type="ECO:0000313" key="2">
    <source>
        <dbReference type="Proteomes" id="UP000195062"/>
    </source>
</evidence>
<evidence type="ECO:0000313" key="1">
    <source>
        <dbReference type="EMBL" id="OUE03597.1"/>
    </source>
</evidence>
<name>A0A251XJJ3_CLAMM</name>
<dbReference type="AlphaFoldDB" id="A0A251XJJ3"/>
<gene>
    <name evidence="1" type="ORF">CMMCAS07_01520</name>
</gene>
<dbReference type="Proteomes" id="UP000195062">
    <property type="component" value="Unassembled WGS sequence"/>
</dbReference>
<accession>A0A251XJJ3</accession>
<keyword evidence="2" id="KW-1185">Reference proteome</keyword>
<proteinExistence type="predicted"/>
<comment type="caution">
    <text evidence="1">The sequence shown here is derived from an EMBL/GenBank/DDBJ whole genome shotgun (WGS) entry which is preliminary data.</text>
</comment>
<dbReference type="EMBL" id="MDHH01000001">
    <property type="protein sequence ID" value="OUE03597.1"/>
    <property type="molecule type" value="Genomic_DNA"/>
</dbReference>
<protein>
    <submittedName>
        <fullName evidence="1">Uncharacterized protein</fullName>
    </submittedName>
</protein>
<organism evidence="1 2">
    <name type="scientific">Clavibacter michiganensis subsp. michiganensis</name>
    <dbReference type="NCBI Taxonomy" id="33013"/>
    <lineage>
        <taxon>Bacteria</taxon>
        <taxon>Bacillati</taxon>
        <taxon>Actinomycetota</taxon>
        <taxon>Actinomycetes</taxon>
        <taxon>Micrococcales</taxon>
        <taxon>Microbacteriaceae</taxon>
        <taxon>Clavibacter</taxon>
    </lineage>
</organism>